<proteinExistence type="predicted"/>
<feature type="chain" id="PRO_5023083067" description="Leucine-rich repeat-containing N-terminal plant-type domain-containing protein" evidence="8">
    <location>
        <begin position="33"/>
        <end position="102"/>
    </location>
</feature>
<sequence>MYGLWGFERLKLRMMVVMLLMLVLSLFEQNMSFSSPLNSEGLALLRFKQRVVSDPFGALSNWKEIDGEIDPCSWFGVECSDEKVVIFIASISDCYSCHMMNE</sequence>
<evidence type="ECO:0000256" key="5">
    <source>
        <dbReference type="ARBA" id="ARBA00022989"/>
    </source>
</evidence>
<keyword evidence="6" id="KW-0472">Membrane</keyword>
<dbReference type="Pfam" id="PF08263">
    <property type="entry name" value="LRRNT_2"/>
    <property type="match status" value="1"/>
</dbReference>
<dbReference type="GO" id="GO:0012505">
    <property type="term" value="C:endomembrane system"/>
    <property type="evidence" value="ECO:0007669"/>
    <property type="project" value="UniProtKB-SubCell"/>
</dbReference>
<feature type="signal peptide" evidence="8">
    <location>
        <begin position="1"/>
        <end position="32"/>
    </location>
</feature>
<evidence type="ECO:0000256" key="7">
    <source>
        <dbReference type="ARBA" id="ARBA00046288"/>
    </source>
</evidence>
<evidence type="ECO:0000313" key="11">
    <source>
        <dbReference type="Proteomes" id="UP000322667"/>
    </source>
</evidence>
<keyword evidence="2" id="KW-0812">Transmembrane</keyword>
<dbReference type="AlphaFoldDB" id="A0A5D2I5W8"/>
<keyword evidence="4" id="KW-0677">Repeat</keyword>
<name>A0A5D2I5W8_GOSTO</name>
<protein>
    <recommendedName>
        <fullName evidence="9">Leucine-rich repeat-containing N-terminal plant-type domain-containing protein</fullName>
    </recommendedName>
</protein>
<dbReference type="PANTHER" id="PTHR46084">
    <property type="entry name" value="PROTEIN MALE DISCOVERER 2"/>
    <property type="match status" value="1"/>
</dbReference>
<gene>
    <name evidence="10" type="ORF">ES332_D12G026800v1</name>
</gene>
<evidence type="ECO:0000256" key="4">
    <source>
        <dbReference type="ARBA" id="ARBA00022737"/>
    </source>
</evidence>
<keyword evidence="1" id="KW-0433">Leucine-rich repeat</keyword>
<accession>A0A5D2I5W8</accession>
<comment type="subcellular location">
    <subcellularLocation>
        <location evidence="7">Endomembrane system</location>
        <topology evidence="7">Single-pass type I membrane protein</topology>
    </subcellularLocation>
</comment>
<dbReference type="Proteomes" id="UP000322667">
    <property type="component" value="Chromosome D12"/>
</dbReference>
<evidence type="ECO:0000259" key="9">
    <source>
        <dbReference type="Pfam" id="PF08263"/>
    </source>
</evidence>
<organism evidence="10 11">
    <name type="scientific">Gossypium tomentosum</name>
    <name type="common">Hawaiian cotton</name>
    <name type="synonym">Gossypium sandvicense</name>
    <dbReference type="NCBI Taxonomy" id="34277"/>
    <lineage>
        <taxon>Eukaryota</taxon>
        <taxon>Viridiplantae</taxon>
        <taxon>Streptophyta</taxon>
        <taxon>Embryophyta</taxon>
        <taxon>Tracheophyta</taxon>
        <taxon>Spermatophyta</taxon>
        <taxon>Magnoliopsida</taxon>
        <taxon>eudicotyledons</taxon>
        <taxon>Gunneridae</taxon>
        <taxon>Pentapetalae</taxon>
        <taxon>rosids</taxon>
        <taxon>malvids</taxon>
        <taxon>Malvales</taxon>
        <taxon>Malvaceae</taxon>
        <taxon>Malvoideae</taxon>
        <taxon>Gossypium</taxon>
    </lineage>
</organism>
<evidence type="ECO:0000256" key="6">
    <source>
        <dbReference type="ARBA" id="ARBA00023136"/>
    </source>
</evidence>
<reference evidence="10 11" key="1">
    <citation type="submission" date="2019-07" db="EMBL/GenBank/DDBJ databases">
        <title>WGS assembly of Gossypium tomentosum.</title>
        <authorList>
            <person name="Chen Z.J."/>
            <person name="Sreedasyam A."/>
            <person name="Ando A."/>
            <person name="Song Q."/>
            <person name="De L."/>
            <person name="Hulse-Kemp A."/>
            <person name="Ding M."/>
            <person name="Ye W."/>
            <person name="Kirkbride R."/>
            <person name="Jenkins J."/>
            <person name="Plott C."/>
            <person name="Lovell J."/>
            <person name="Lin Y.-M."/>
            <person name="Vaughn R."/>
            <person name="Liu B."/>
            <person name="Li W."/>
            <person name="Simpson S."/>
            <person name="Scheffler B."/>
            <person name="Saski C."/>
            <person name="Grover C."/>
            <person name="Hu G."/>
            <person name="Conover J."/>
            <person name="Carlson J."/>
            <person name="Shu S."/>
            <person name="Boston L."/>
            <person name="Williams M."/>
            <person name="Peterson D."/>
            <person name="Mcgee K."/>
            <person name="Jones D."/>
            <person name="Wendel J."/>
            <person name="Stelly D."/>
            <person name="Grimwood J."/>
            <person name="Schmutz J."/>
        </authorList>
    </citation>
    <scope>NUCLEOTIDE SEQUENCE [LARGE SCALE GENOMIC DNA]</scope>
    <source>
        <strain evidence="10">7179.01</strain>
    </source>
</reference>
<dbReference type="PANTHER" id="PTHR46084:SF14">
    <property type="entry name" value="PROTEIN KINASE DOMAIN-CONTAINING PROTEIN"/>
    <property type="match status" value="1"/>
</dbReference>
<dbReference type="Gene3D" id="3.80.10.10">
    <property type="entry name" value="Ribonuclease Inhibitor"/>
    <property type="match status" value="1"/>
</dbReference>
<evidence type="ECO:0000256" key="1">
    <source>
        <dbReference type="ARBA" id="ARBA00022614"/>
    </source>
</evidence>
<evidence type="ECO:0000313" key="10">
    <source>
        <dbReference type="EMBL" id="TYH37249.1"/>
    </source>
</evidence>
<keyword evidence="5" id="KW-1133">Transmembrane helix</keyword>
<keyword evidence="3 8" id="KW-0732">Signal</keyword>
<feature type="domain" description="Leucine-rich repeat-containing N-terminal plant-type" evidence="9">
    <location>
        <begin position="37"/>
        <end position="80"/>
    </location>
</feature>
<evidence type="ECO:0000256" key="3">
    <source>
        <dbReference type="ARBA" id="ARBA00022729"/>
    </source>
</evidence>
<keyword evidence="11" id="KW-1185">Reference proteome</keyword>
<dbReference type="InterPro" id="IPR032675">
    <property type="entry name" value="LRR_dom_sf"/>
</dbReference>
<dbReference type="InterPro" id="IPR013210">
    <property type="entry name" value="LRR_N_plant-typ"/>
</dbReference>
<evidence type="ECO:0000256" key="2">
    <source>
        <dbReference type="ARBA" id="ARBA00022692"/>
    </source>
</evidence>
<dbReference type="EMBL" id="CM017634">
    <property type="protein sequence ID" value="TYH37249.1"/>
    <property type="molecule type" value="Genomic_DNA"/>
</dbReference>
<evidence type="ECO:0000256" key="8">
    <source>
        <dbReference type="SAM" id="SignalP"/>
    </source>
</evidence>